<proteinExistence type="inferred from homology"/>
<keyword evidence="5" id="KW-1015">Disulfide bond</keyword>
<organism evidence="9 10">
    <name type="scientific">Owenia fusiformis</name>
    <name type="common">Polychaete worm</name>
    <dbReference type="NCBI Taxonomy" id="6347"/>
    <lineage>
        <taxon>Eukaryota</taxon>
        <taxon>Metazoa</taxon>
        <taxon>Spiralia</taxon>
        <taxon>Lophotrochozoa</taxon>
        <taxon>Annelida</taxon>
        <taxon>Polychaeta</taxon>
        <taxon>Sedentaria</taxon>
        <taxon>Canalipalpata</taxon>
        <taxon>Sabellida</taxon>
        <taxon>Oweniida</taxon>
        <taxon>Oweniidae</taxon>
        <taxon>Owenia</taxon>
    </lineage>
</organism>
<dbReference type="SMART" id="SM00204">
    <property type="entry name" value="TGFB"/>
    <property type="match status" value="1"/>
</dbReference>
<dbReference type="AlphaFoldDB" id="A0A8J1Y3B4"/>
<dbReference type="PROSITE" id="PS51362">
    <property type="entry name" value="TGF_BETA_2"/>
    <property type="match status" value="1"/>
</dbReference>
<dbReference type="Proteomes" id="UP000749559">
    <property type="component" value="Unassembled WGS sequence"/>
</dbReference>
<dbReference type="InterPro" id="IPR015615">
    <property type="entry name" value="TGF-beta-rel"/>
</dbReference>
<gene>
    <name evidence="9" type="ORF">OFUS_LOCUS14467</name>
</gene>
<dbReference type="GO" id="GO:0008083">
    <property type="term" value="F:growth factor activity"/>
    <property type="evidence" value="ECO:0007669"/>
    <property type="project" value="UniProtKB-KW"/>
</dbReference>
<keyword evidence="8" id="KW-0732">Signal</keyword>
<feature type="region of interest" description="Disordered" evidence="7">
    <location>
        <begin position="114"/>
        <end position="180"/>
    </location>
</feature>
<feature type="chain" id="PRO_5043534761" evidence="8">
    <location>
        <begin position="22"/>
        <end position="525"/>
    </location>
</feature>
<dbReference type="Pfam" id="PF00688">
    <property type="entry name" value="TGFb_propeptide"/>
    <property type="match status" value="1"/>
</dbReference>
<feature type="compositionally biased region" description="Polar residues" evidence="7">
    <location>
        <begin position="168"/>
        <end position="180"/>
    </location>
</feature>
<evidence type="ECO:0000313" key="9">
    <source>
        <dbReference type="EMBL" id="CAH1789036.1"/>
    </source>
</evidence>
<evidence type="ECO:0000313" key="10">
    <source>
        <dbReference type="Proteomes" id="UP000749559"/>
    </source>
</evidence>
<accession>A0A8J1Y3B4</accession>
<keyword evidence="3" id="KW-0964">Secreted</keyword>
<evidence type="ECO:0000256" key="3">
    <source>
        <dbReference type="ARBA" id="ARBA00022525"/>
    </source>
</evidence>
<evidence type="ECO:0000256" key="5">
    <source>
        <dbReference type="ARBA" id="ARBA00023157"/>
    </source>
</evidence>
<dbReference type="Gene3D" id="2.60.120.970">
    <property type="match status" value="1"/>
</dbReference>
<dbReference type="InterPro" id="IPR001839">
    <property type="entry name" value="TGF-b_C"/>
</dbReference>
<dbReference type="Gene3D" id="2.10.90.10">
    <property type="entry name" value="Cystine-knot cytokines"/>
    <property type="match status" value="1"/>
</dbReference>
<evidence type="ECO:0000256" key="6">
    <source>
        <dbReference type="RuleBase" id="RU000354"/>
    </source>
</evidence>
<comment type="subcellular location">
    <subcellularLocation>
        <location evidence="1">Secreted</location>
    </subcellularLocation>
</comment>
<evidence type="ECO:0000256" key="1">
    <source>
        <dbReference type="ARBA" id="ARBA00004613"/>
    </source>
</evidence>
<feature type="region of interest" description="Disordered" evidence="7">
    <location>
        <begin position="236"/>
        <end position="255"/>
    </location>
</feature>
<comment type="similarity">
    <text evidence="2 6">Belongs to the TGF-beta family.</text>
</comment>
<comment type="caution">
    <text evidence="9">The sequence shown here is derived from an EMBL/GenBank/DDBJ whole genome shotgun (WGS) entry which is preliminary data.</text>
</comment>
<keyword evidence="4 6" id="KW-0339">Growth factor</keyword>
<feature type="compositionally biased region" description="Basic and acidic residues" evidence="7">
    <location>
        <begin position="139"/>
        <end position="161"/>
    </location>
</feature>
<dbReference type="GO" id="GO:0005615">
    <property type="term" value="C:extracellular space"/>
    <property type="evidence" value="ECO:0007669"/>
    <property type="project" value="TreeGrafter"/>
</dbReference>
<dbReference type="InterPro" id="IPR001111">
    <property type="entry name" value="TGF-b_propeptide"/>
</dbReference>
<dbReference type="SUPFAM" id="SSF57501">
    <property type="entry name" value="Cystine-knot cytokines"/>
    <property type="match status" value="1"/>
</dbReference>
<keyword evidence="10" id="KW-1185">Reference proteome</keyword>
<evidence type="ECO:0000256" key="4">
    <source>
        <dbReference type="ARBA" id="ARBA00023030"/>
    </source>
</evidence>
<protein>
    <submittedName>
        <fullName evidence="9">Uncharacterized protein</fullName>
    </submittedName>
</protein>
<dbReference type="InterPro" id="IPR017948">
    <property type="entry name" value="TGFb_CS"/>
</dbReference>
<dbReference type="OrthoDB" id="5948587at2759"/>
<name>A0A8J1Y3B4_OWEFU</name>
<sequence>MHNIKVVTLCVSILLVERGWSHKEGIPETDKNKASLYYYLNAEYEKDINVDVINKRSKKLITGGHDNFRKHNKDIINPKDGFDDDDPQFWDDNQKYSDAIRDHKKHRHNGNRENVNYIQGEDPTAGQHRRRGADTEGIASHEPRGERVAKVEPRSRSDELLPVRGSGRETSNSMQRTQAHQGCALCRDREEVKRMRLEIIKSEILKKLRLDSPPNVTGIPTPTNPPFLNQLRRFNSRSQQQHTQPMGRRPQDDEVEEDNFHAETTKEFIFAERSSSQSCRNENCIHFSFGNRSRVKILNAYLFIYTRNFSNLETSFIKINRVRRNGADQIGVRRLGEEQKNGWWHKFSILRLVQSWSRNPDNNFGLQVVINNVNGRSLAVTQPETEADKPLRPTIYMTIQKKKMYRKKRMIHNRECSEYANSNHCCRHSLTVDFQAFQWDFVIAPKTYEAYFCTGDCPYQFMQTYFHTHVTQQQHALNISSDATGPCCTPAKFLPISMLYFADNVSQTIKIADLSDMVVERCQCV</sequence>
<evidence type="ECO:0000256" key="2">
    <source>
        <dbReference type="ARBA" id="ARBA00006656"/>
    </source>
</evidence>
<dbReference type="EMBL" id="CAIIXF020000007">
    <property type="protein sequence ID" value="CAH1789036.1"/>
    <property type="molecule type" value="Genomic_DNA"/>
</dbReference>
<dbReference type="CDD" id="cd13751">
    <property type="entry name" value="TGF_beta_GDF8_like"/>
    <property type="match status" value="1"/>
</dbReference>
<dbReference type="PROSITE" id="PS00250">
    <property type="entry name" value="TGF_BETA_1"/>
    <property type="match status" value="1"/>
</dbReference>
<dbReference type="InterPro" id="IPR029034">
    <property type="entry name" value="Cystine-knot_cytokine"/>
</dbReference>
<evidence type="ECO:0000256" key="7">
    <source>
        <dbReference type="SAM" id="MobiDB-lite"/>
    </source>
</evidence>
<reference evidence="9" key="1">
    <citation type="submission" date="2022-03" db="EMBL/GenBank/DDBJ databases">
        <authorList>
            <person name="Martin C."/>
        </authorList>
    </citation>
    <scope>NUCLEOTIDE SEQUENCE</scope>
</reference>
<dbReference type="GO" id="GO:0005125">
    <property type="term" value="F:cytokine activity"/>
    <property type="evidence" value="ECO:0007669"/>
    <property type="project" value="TreeGrafter"/>
</dbReference>
<dbReference type="PANTHER" id="PTHR11848">
    <property type="entry name" value="TGF-BETA FAMILY"/>
    <property type="match status" value="1"/>
</dbReference>
<dbReference type="PANTHER" id="PTHR11848:SF262">
    <property type="entry name" value="LD29161P"/>
    <property type="match status" value="1"/>
</dbReference>
<dbReference type="Pfam" id="PF00019">
    <property type="entry name" value="TGF_beta"/>
    <property type="match status" value="1"/>
</dbReference>
<evidence type="ECO:0000256" key="8">
    <source>
        <dbReference type="SAM" id="SignalP"/>
    </source>
</evidence>
<feature type="signal peptide" evidence="8">
    <location>
        <begin position="1"/>
        <end position="21"/>
    </location>
</feature>